<feature type="domain" description="C3H1-type" evidence="8">
    <location>
        <begin position="281"/>
        <end position="309"/>
    </location>
</feature>
<feature type="domain" description="C3H1-type" evidence="8">
    <location>
        <begin position="243"/>
        <end position="271"/>
    </location>
</feature>
<dbReference type="PROSITE" id="PS50103">
    <property type="entry name" value="ZF_C3H1"/>
    <property type="match status" value="2"/>
</dbReference>
<dbReference type="InterPro" id="IPR000571">
    <property type="entry name" value="Znf_CCCH"/>
</dbReference>
<dbReference type="Proteomes" id="UP001318860">
    <property type="component" value="Unassembled WGS sequence"/>
</dbReference>
<evidence type="ECO:0000256" key="7">
    <source>
        <dbReference type="SAM" id="MobiDB-lite"/>
    </source>
</evidence>
<accession>A0ABR0UCP0</accession>
<dbReference type="SUPFAM" id="SSF90229">
    <property type="entry name" value="CCCH zinc finger"/>
    <property type="match status" value="2"/>
</dbReference>
<gene>
    <name evidence="9" type="ORF">DH2020_046297</name>
</gene>
<keyword evidence="2" id="KW-0677">Repeat</keyword>
<keyword evidence="6" id="KW-0175">Coiled coil</keyword>
<evidence type="ECO:0000256" key="2">
    <source>
        <dbReference type="ARBA" id="ARBA00022737"/>
    </source>
</evidence>
<feature type="zinc finger region" description="C3H1-type" evidence="5">
    <location>
        <begin position="243"/>
        <end position="271"/>
    </location>
</feature>
<evidence type="ECO:0000259" key="8">
    <source>
        <dbReference type="PROSITE" id="PS50103"/>
    </source>
</evidence>
<evidence type="ECO:0000313" key="10">
    <source>
        <dbReference type="Proteomes" id="UP001318860"/>
    </source>
</evidence>
<dbReference type="SMART" id="SM00356">
    <property type="entry name" value="ZnF_C3H1"/>
    <property type="match status" value="2"/>
</dbReference>
<sequence length="329" mass="36552">MMQRAISISGHENPTVFAASPPFTGDYDIAASLYPSILPPNHSPLLDYLTDGSSISPSMESERALAPYWPQFQQQRLHQDLVDRHHRVISHLREVANQAQALRQENVNLKMTNLDLNNRLNLLLNATPFQGVDLGPVLDGLRKKGIGAEEEEGTSENEAVAKSPTSVMDSGRGGVERVRLPKSISVRSSGYLKAVRAAGSSGKGGDCVGASNRNKIDNGTQKVYVKGGKKEEPLELEVYNQGMFKTELCNKWQQTGTCPYGDNCQFAHGIDELRPVLRHPRYKTEVCRMVLNGVPCPYGHRCHFRHTLTDQEQLTKAMNSKSLEPLKYR</sequence>
<keyword evidence="4 5" id="KW-0862">Zinc</keyword>
<evidence type="ECO:0000256" key="6">
    <source>
        <dbReference type="SAM" id="Coils"/>
    </source>
</evidence>
<organism evidence="9 10">
    <name type="scientific">Rehmannia glutinosa</name>
    <name type="common">Chinese foxglove</name>
    <dbReference type="NCBI Taxonomy" id="99300"/>
    <lineage>
        <taxon>Eukaryota</taxon>
        <taxon>Viridiplantae</taxon>
        <taxon>Streptophyta</taxon>
        <taxon>Embryophyta</taxon>
        <taxon>Tracheophyta</taxon>
        <taxon>Spermatophyta</taxon>
        <taxon>Magnoliopsida</taxon>
        <taxon>eudicotyledons</taxon>
        <taxon>Gunneridae</taxon>
        <taxon>Pentapetalae</taxon>
        <taxon>asterids</taxon>
        <taxon>lamiids</taxon>
        <taxon>Lamiales</taxon>
        <taxon>Orobanchaceae</taxon>
        <taxon>Rehmannieae</taxon>
        <taxon>Rehmannia</taxon>
    </lineage>
</organism>
<comment type="caution">
    <text evidence="9">The sequence shown here is derived from an EMBL/GenBank/DDBJ whole genome shotgun (WGS) entry which is preliminary data.</text>
</comment>
<evidence type="ECO:0000313" key="9">
    <source>
        <dbReference type="EMBL" id="KAK6119970.1"/>
    </source>
</evidence>
<reference evidence="9 10" key="1">
    <citation type="journal article" date="2021" name="Comput. Struct. Biotechnol. J.">
        <title>De novo genome assembly of the potent medicinal plant Rehmannia glutinosa using nanopore technology.</title>
        <authorList>
            <person name="Ma L."/>
            <person name="Dong C."/>
            <person name="Song C."/>
            <person name="Wang X."/>
            <person name="Zheng X."/>
            <person name="Niu Y."/>
            <person name="Chen S."/>
            <person name="Feng W."/>
        </authorList>
    </citation>
    <scope>NUCLEOTIDE SEQUENCE [LARGE SCALE GENOMIC DNA]</scope>
    <source>
        <strain evidence="9">DH-2019</strain>
    </source>
</reference>
<keyword evidence="3 5" id="KW-0863">Zinc-finger</keyword>
<evidence type="ECO:0000256" key="5">
    <source>
        <dbReference type="PROSITE-ProRule" id="PRU00723"/>
    </source>
</evidence>
<evidence type="ECO:0000256" key="3">
    <source>
        <dbReference type="ARBA" id="ARBA00022771"/>
    </source>
</evidence>
<dbReference type="PANTHER" id="PTHR12547:SF175">
    <property type="entry name" value="ZINC FINGER CCCH DOMAIN-CONTAINING PROTEIN 15-LIKE"/>
    <property type="match status" value="1"/>
</dbReference>
<proteinExistence type="predicted"/>
<dbReference type="InterPro" id="IPR036855">
    <property type="entry name" value="Znf_CCCH_sf"/>
</dbReference>
<dbReference type="Pfam" id="PF00642">
    <property type="entry name" value="zf-CCCH"/>
    <property type="match status" value="1"/>
</dbReference>
<keyword evidence="10" id="KW-1185">Reference proteome</keyword>
<dbReference type="InterPro" id="IPR045877">
    <property type="entry name" value="ZFP36-like"/>
</dbReference>
<keyword evidence="1 5" id="KW-0479">Metal-binding</keyword>
<feature type="zinc finger region" description="C3H1-type" evidence="5">
    <location>
        <begin position="281"/>
        <end position="309"/>
    </location>
</feature>
<evidence type="ECO:0000256" key="1">
    <source>
        <dbReference type="ARBA" id="ARBA00022723"/>
    </source>
</evidence>
<feature type="coiled-coil region" evidence="6">
    <location>
        <begin position="92"/>
        <end position="119"/>
    </location>
</feature>
<name>A0ABR0UCP0_REHGL</name>
<dbReference type="EMBL" id="JABTTQ020003102">
    <property type="protein sequence ID" value="KAK6119970.1"/>
    <property type="molecule type" value="Genomic_DNA"/>
</dbReference>
<dbReference type="PANTHER" id="PTHR12547">
    <property type="entry name" value="CCCH ZINC FINGER/TIS11-RELATED"/>
    <property type="match status" value="1"/>
</dbReference>
<protein>
    <recommendedName>
        <fullName evidence="8">C3H1-type domain-containing protein</fullName>
    </recommendedName>
</protein>
<feature type="region of interest" description="Disordered" evidence="7">
    <location>
        <begin position="147"/>
        <end position="173"/>
    </location>
</feature>
<evidence type="ECO:0000256" key="4">
    <source>
        <dbReference type="ARBA" id="ARBA00022833"/>
    </source>
</evidence>
<dbReference type="Gene3D" id="4.10.1000.10">
    <property type="entry name" value="Zinc finger, CCCH-type"/>
    <property type="match status" value="2"/>
</dbReference>